<reference evidence="3 4" key="1">
    <citation type="submission" date="2019-02" db="EMBL/GenBank/DDBJ databases">
        <title>Hansschlegelia quercus sp. nov., a novel methylotrophic bacterium from buds of oak (Quercus robur L.).</title>
        <authorList>
            <person name="Agafonova N.V."/>
            <person name="Kaparullina E.N."/>
            <person name="Grouzdev D.S."/>
            <person name="Doronina N.V."/>
        </authorList>
    </citation>
    <scope>NUCLEOTIDE SEQUENCE [LARGE SCALE GENOMIC DNA]</scope>
    <source>
        <strain evidence="3 4">Dub</strain>
    </source>
</reference>
<evidence type="ECO:0000313" key="3">
    <source>
        <dbReference type="EMBL" id="TBN53925.1"/>
    </source>
</evidence>
<evidence type="ECO:0000313" key="4">
    <source>
        <dbReference type="Proteomes" id="UP000291613"/>
    </source>
</evidence>
<protein>
    <submittedName>
        <fullName evidence="3">GIY-YIG nuclease family protein</fullName>
    </submittedName>
</protein>
<sequence>MRFSFVYLMTNRPNGVLYCGVTTDLVRRVAEHRAGAAPGFTKRYGLKTLVWFETHEDIAVAIAREKAIKHLTRAEKARLILRDNPDWRDLWPEISG</sequence>
<dbReference type="InterPro" id="IPR035901">
    <property type="entry name" value="GIY-YIG_endonuc_sf"/>
</dbReference>
<name>A0A4Q9GLI6_9HYPH</name>
<dbReference type="InterPro" id="IPR000305">
    <property type="entry name" value="GIY-YIG_endonuc"/>
</dbReference>
<comment type="caution">
    <text evidence="3">The sequence shown here is derived from an EMBL/GenBank/DDBJ whole genome shotgun (WGS) entry which is preliminary data.</text>
</comment>
<dbReference type="Gene3D" id="3.40.1440.10">
    <property type="entry name" value="GIY-YIG endonuclease"/>
    <property type="match status" value="1"/>
</dbReference>
<dbReference type="Pfam" id="PF01541">
    <property type="entry name" value="GIY-YIG"/>
    <property type="match status" value="1"/>
</dbReference>
<dbReference type="Proteomes" id="UP000291613">
    <property type="component" value="Unassembled WGS sequence"/>
</dbReference>
<dbReference type="RefSeq" id="WP_131003186.1">
    <property type="nucleotide sequence ID" value="NZ_JBHSZR010000003.1"/>
</dbReference>
<dbReference type="SUPFAM" id="SSF82771">
    <property type="entry name" value="GIY-YIG endonuclease"/>
    <property type="match status" value="1"/>
</dbReference>
<dbReference type="EMBL" id="SIUB01000003">
    <property type="protein sequence ID" value="TBN53925.1"/>
    <property type="molecule type" value="Genomic_DNA"/>
</dbReference>
<dbReference type="AlphaFoldDB" id="A0A4Q9GLI6"/>
<feature type="domain" description="GIY-YIG" evidence="2">
    <location>
        <begin position="2"/>
        <end position="78"/>
    </location>
</feature>
<keyword evidence="4" id="KW-1185">Reference proteome</keyword>
<evidence type="ECO:0000256" key="1">
    <source>
        <dbReference type="ARBA" id="ARBA00007435"/>
    </source>
</evidence>
<dbReference type="PROSITE" id="PS50164">
    <property type="entry name" value="GIY_YIG"/>
    <property type="match status" value="1"/>
</dbReference>
<comment type="similarity">
    <text evidence="1">Belongs to the UPF0213 family.</text>
</comment>
<dbReference type="OrthoDB" id="287318at2"/>
<proteinExistence type="inferred from homology"/>
<dbReference type="PANTHER" id="PTHR34477">
    <property type="entry name" value="UPF0213 PROTEIN YHBQ"/>
    <property type="match status" value="1"/>
</dbReference>
<dbReference type="InterPro" id="IPR050190">
    <property type="entry name" value="UPF0213_domain"/>
</dbReference>
<dbReference type="PANTHER" id="PTHR34477:SF5">
    <property type="entry name" value="BSL5627 PROTEIN"/>
    <property type="match status" value="1"/>
</dbReference>
<gene>
    <name evidence="3" type="ORF">EYR15_09085</name>
</gene>
<dbReference type="SMART" id="SM00465">
    <property type="entry name" value="GIYc"/>
    <property type="match status" value="1"/>
</dbReference>
<accession>A0A4Q9GLI6</accession>
<dbReference type="CDD" id="cd10448">
    <property type="entry name" value="GIY-YIG_unchar_3"/>
    <property type="match status" value="1"/>
</dbReference>
<organism evidence="3 4">
    <name type="scientific">Hansschlegelia quercus</name>
    <dbReference type="NCBI Taxonomy" id="2528245"/>
    <lineage>
        <taxon>Bacteria</taxon>
        <taxon>Pseudomonadati</taxon>
        <taxon>Pseudomonadota</taxon>
        <taxon>Alphaproteobacteria</taxon>
        <taxon>Hyphomicrobiales</taxon>
        <taxon>Methylopilaceae</taxon>
        <taxon>Hansschlegelia</taxon>
    </lineage>
</organism>
<evidence type="ECO:0000259" key="2">
    <source>
        <dbReference type="PROSITE" id="PS50164"/>
    </source>
</evidence>